<dbReference type="FunFam" id="3.30.70.330:FF:000808">
    <property type="entry name" value="Heterogeneous nuclear ribonucleoprotein Q isoform A"/>
    <property type="match status" value="1"/>
</dbReference>
<protein>
    <recommendedName>
        <fullName evidence="5">RRM domain-containing protein</fullName>
    </recommendedName>
</protein>
<keyword evidence="4" id="KW-0472">Membrane</keyword>
<feature type="domain" description="RRM" evidence="5">
    <location>
        <begin position="179"/>
        <end position="261"/>
    </location>
</feature>
<evidence type="ECO:0000256" key="2">
    <source>
        <dbReference type="PROSITE-ProRule" id="PRU00176"/>
    </source>
</evidence>
<feature type="compositionally biased region" description="Acidic residues" evidence="3">
    <location>
        <begin position="1"/>
        <end position="45"/>
    </location>
</feature>
<comment type="caution">
    <text evidence="6">The sequence shown here is derived from an EMBL/GenBank/DDBJ whole genome shotgun (WGS) entry which is preliminary data.</text>
</comment>
<name>A0AAN8T097_SOLBU</name>
<evidence type="ECO:0000256" key="4">
    <source>
        <dbReference type="SAM" id="Phobius"/>
    </source>
</evidence>
<dbReference type="AlphaFoldDB" id="A0AAN8T097"/>
<dbReference type="CDD" id="cd00590">
    <property type="entry name" value="RRM_SF"/>
    <property type="match status" value="1"/>
</dbReference>
<feature type="domain" description="RRM" evidence="5">
    <location>
        <begin position="316"/>
        <end position="393"/>
    </location>
</feature>
<dbReference type="InterPro" id="IPR003954">
    <property type="entry name" value="RRM_euk-type"/>
</dbReference>
<dbReference type="FunFam" id="3.30.70.330:FF:000259">
    <property type="entry name" value="RNA-binding (RRM/RBD/RNP motifs) family protein"/>
    <property type="match status" value="1"/>
</dbReference>
<dbReference type="InterPro" id="IPR000504">
    <property type="entry name" value="RRM_dom"/>
</dbReference>
<keyword evidence="4" id="KW-1133">Transmembrane helix</keyword>
<feature type="domain" description="RRM" evidence="5">
    <location>
        <begin position="99"/>
        <end position="177"/>
    </location>
</feature>
<dbReference type="EMBL" id="JBANQN010000010">
    <property type="protein sequence ID" value="KAK6777292.1"/>
    <property type="molecule type" value="Genomic_DNA"/>
</dbReference>
<dbReference type="SMART" id="SM00361">
    <property type="entry name" value="RRM_1"/>
    <property type="match status" value="1"/>
</dbReference>
<evidence type="ECO:0000256" key="3">
    <source>
        <dbReference type="SAM" id="MobiDB-lite"/>
    </source>
</evidence>
<evidence type="ECO:0000313" key="6">
    <source>
        <dbReference type="EMBL" id="KAK6777292.1"/>
    </source>
</evidence>
<accession>A0AAN8T097</accession>
<dbReference type="Pfam" id="PF00076">
    <property type="entry name" value="RRM_1"/>
    <property type="match status" value="3"/>
</dbReference>
<evidence type="ECO:0000256" key="1">
    <source>
        <dbReference type="ARBA" id="ARBA00022884"/>
    </source>
</evidence>
<evidence type="ECO:0000259" key="5">
    <source>
        <dbReference type="PROSITE" id="PS50102"/>
    </source>
</evidence>
<feature type="region of interest" description="Disordered" evidence="3">
    <location>
        <begin position="478"/>
        <end position="520"/>
    </location>
</feature>
<feature type="transmembrane region" description="Helical" evidence="4">
    <location>
        <begin position="291"/>
        <end position="313"/>
    </location>
</feature>
<dbReference type="PANTHER" id="PTHR21245">
    <property type="entry name" value="HETEROGENEOUS NUCLEAR RIBONUCLEOPROTEIN"/>
    <property type="match status" value="1"/>
</dbReference>
<dbReference type="SUPFAM" id="SSF54928">
    <property type="entry name" value="RNA-binding domain, RBD"/>
    <property type="match status" value="2"/>
</dbReference>
<keyword evidence="7" id="KW-1185">Reference proteome</keyword>
<feature type="region of interest" description="Disordered" evidence="3">
    <location>
        <begin position="1"/>
        <end position="99"/>
    </location>
</feature>
<sequence>MAENTEIDDRVDLDDENYSEEDEDAELIEDEGAGEVGDENGEDQSYDSGGGDSGREQSPEADMGDVSEPAADKEKPSASLSEEEQKEHTELLALPPHGSEVFIGGIPRDVSEEDLRDLCEPLGEIHEVRVMRNRDTGESKGFAFVAFKTKDEAQKAIEELHNKEFKGKTLRCSLSETKYRLFIGNVPKSWSDDDFRKVIDGTGPGAETIELIKDPQNPARNRGFSFVEYYNNACADYSRRKMVSTNFKLEGNSPTVTWADPKITPDHSSAAAQAPPVALLSIQPFQRELKVFKLMFGIFAGLGVGLGTFCAIIKVKALYVKNIPENTPTEQLKELFQRHGEVTRVVMPPAKVGGKRDFGFVHYAERSSALKAVKDTETYEVNGQMLEVVLAKPQTEKKFDAASPHNAIPHHNYIPHPGYGAFPMNPYAPLTAGYGAAAAAFQQQPMIYGRGPMPTGMQMVPMVLPDGQIGYVLQQPGVQAPPVRPRRNDRNNGAGGPQGRGGGSNGGGDDSNRGRRYRPY</sequence>
<dbReference type="Proteomes" id="UP001371456">
    <property type="component" value="Unassembled WGS sequence"/>
</dbReference>
<feature type="compositionally biased region" description="Gly residues" evidence="3">
    <location>
        <begin position="493"/>
        <end position="509"/>
    </location>
</feature>
<dbReference type="PROSITE" id="PS50102">
    <property type="entry name" value="RRM"/>
    <property type="match status" value="3"/>
</dbReference>
<evidence type="ECO:0000313" key="7">
    <source>
        <dbReference type="Proteomes" id="UP001371456"/>
    </source>
</evidence>
<organism evidence="6 7">
    <name type="scientific">Solanum bulbocastanum</name>
    <name type="common">Wild potato</name>
    <dbReference type="NCBI Taxonomy" id="147425"/>
    <lineage>
        <taxon>Eukaryota</taxon>
        <taxon>Viridiplantae</taxon>
        <taxon>Streptophyta</taxon>
        <taxon>Embryophyta</taxon>
        <taxon>Tracheophyta</taxon>
        <taxon>Spermatophyta</taxon>
        <taxon>Magnoliopsida</taxon>
        <taxon>eudicotyledons</taxon>
        <taxon>Gunneridae</taxon>
        <taxon>Pentapetalae</taxon>
        <taxon>asterids</taxon>
        <taxon>lamiids</taxon>
        <taxon>Solanales</taxon>
        <taxon>Solanaceae</taxon>
        <taxon>Solanoideae</taxon>
        <taxon>Solaneae</taxon>
        <taxon>Solanum</taxon>
    </lineage>
</organism>
<proteinExistence type="predicted"/>
<dbReference type="InterPro" id="IPR012677">
    <property type="entry name" value="Nucleotide-bd_a/b_plait_sf"/>
</dbReference>
<dbReference type="GO" id="GO:0003723">
    <property type="term" value="F:RNA binding"/>
    <property type="evidence" value="ECO:0007669"/>
    <property type="project" value="UniProtKB-UniRule"/>
</dbReference>
<reference evidence="6 7" key="1">
    <citation type="submission" date="2024-02" db="EMBL/GenBank/DDBJ databases">
        <title>de novo genome assembly of Solanum bulbocastanum strain 11H21.</title>
        <authorList>
            <person name="Hosaka A.J."/>
        </authorList>
    </citation>
    <scope>NUCLEOTIDE SEQUENCE [LARGE SCALE GENOMIC DNA]</scope>
    <source>
        <tissue evidence="6">Young leaves</tissue>
    </source>
</reference>
<keyword evidence="1 2" id="KW-0694">RNA-binding</keyword>
<gene>
    <name evidence="6" type="ORF">RDI58_024009</name>
</gene>
<keyword evidence="4" id="KW-0812">Transmembrane</keyword>
<dbReference type="InterPro" id="IPR035979">
    <property type="entry name" value="RBD_domain_sf"/>
</dbReference>
<dbReference type="Gene3D" id="3.30.70.330">
    <property type="match status" value="3"/>
</dbReference>
<dbReference type="SMART" id="SM00360">
    <property type="entry name" value="RRM"/>
    <property type="match status" value="3"/>
</dbReference>